<evidence type="ECO:0000313" key="2">
    <source>
        <dbReference type="Proteomes" id="UP001056978"/>
    </source>
</evidence>
<organism evidence="1 2">
    <name type="scientific">Plasmodium brasilianum</name>
    <dbReference type="NCBI Taxonomy" id="5824"/>
    <lineage>
        <taxon>Eukaryota</taxon>
        <taxon>Sar</taxon>
        <taxon>Alveolata</taxon>
        <taxon>Apicomplexa</taxon>
        <taxon>Aconoidasida</taxon>
        <taxon>Haemosporida</taxon>
        <taxon>Plasmodiidae</taxon>
        <taxon>Plasmodium</taxon>
        <taxon>Plasmodium (Plasmodium)</taxon>
    </lineage>
</organism>
<sequence length="398" mass="46610">MKNEILYRTTFILFLLSYCFQPLLIDIIKYNGCGNSSTFIFLIPHYLSMIIVGFLPKKQKLTECNWMKIFFVSILDLINQVLKKVGLLYAGSAIYIIIDSCTLIFTAMWRKILLNKKISNFQLLGILLITFGIAIKSNNLKFEIDREEVIGVILIIISNFLMGLTFVLNEKYMNQMEGQNIVCLMGIFCLSFVSIWTAIWTLPNFNHLILENIKKKQGDIKTIWLSFLGLFAFNIITSSTLWYIMKISGSLTVGILKGLKVAIIFLFSHIFFCKYDSKQCLNLHSTLSVFCCIVGVLIYSFNGYLLTLTDKLYTRNEIKRNEIKRNEIKRNEIKRNEIKRNEIKRNEIKRNEIKRNEIKRNEIKRNEIKRNEIKRNEIELLQEKKVIPNLCKNEKEKV</sequence>
<name>A0ACB9YEQ4_PLABR</name>
<keyword evidence="2" id="KW-1185">Reference proteome</keyword>
<dbReference type="EMBL" id="CM043771">
    <property type="protein sequence ID" value="KAI4840711.1"/>
    <property type="molecule type" value="Genomic_DNA"/>
</dbReference>
<accession>A0ACB9YEQ4</accession>
<protein>
    <submittedName>
        <fullName evidence="1">Drug/metabolite transporter DMT2</fullName>
    </submittedName>
</protein>
<dbReference type="Proteomes" id="UP001056978">
    <property type="component" value="Chromosome 3"/>
</dbReference>
<comment type="caution">
    <text evidence="1">The sequence shown here is derived from an EMBL/GenBank/DDBJ whole genome shotgun (WGS) entry which is preliminary data.</text>
</comment>
<proteinExistence type="predicted"/>
<reference evidence="1" key="1">
    <citation type="submission" date="2022-06" db="EMBL/GenBank/DDBJ databases">
        <title>The First Complete Genome of the Simian Malaria Parasite Plasmodium brasilianum.</title>
        <authorList>
            <person name="Bajic M."/>
            <person name="Ravishankar S."/>
        </authorList>
    </citation>
    <scope>NUCLEOTIDE SEQUENCE</scope>
    <source>
        <strain evidence="1">Bolivian I</strain>
    </source>
</reference>
<evidence type="ECO:0000313" key="1">
    <source>
        <dbReference type="EMBL" id="KAI4840711.1"/>
    </source>
</evidence>
<gene>
    <name evidence="1" type="ORF">MKS88_000946</name>
</gene>